<protein>
    <submittedName>
        <fullName evidence="2">Uncharacterized protein</fullName>
    </submittedName>
</protein>
<sequence>MLRFYQRYSRKPAFQPNLLSPLPSSHSKMASIMRSAVTSALVVAVVISSAGVALAHEGHAHAPAPGPAPASGADGLLPGSIVASFFVAVTGFLAARFM</sequence>
<organism evidence="2 3">
    <name type="scientific">Marchantia polymorpha subsp. ruderalis</name>
    <dbReference type="NCBI Taxonomy" id="1480154"/>
    <lineage>
        <taxon>Eukaryota</taxon>
        <taxon>Viridiplantae</taxon>
        <taxon>Streptophyta</taxon>
        <taxon>Embryophyta</taxon>
        <taxon>Marchantiophyta</taxon>
        <taxon>Marchantiopsida</taxon>
        <taxon>Marchantiidae</taxon>
        <taxon>Marchantiales</taxon>
        <taxon>Marchantiaceae</taxon>
        <taxon>Marchantia</taxon>
    </lineage>
</organism>
<reference evidence="2" key="1">
    <citation type="submission" date="2016-03" db="EMBL/GenBank/DDBJ databases">
        <title>Mechanisms controlling the formation of the plant cell surface in tip-growing cells are functionally conserved among land plants.</title>
        <authorList>
            <person name="Honkanen S."/>
            <person name="Jones V.A."/>
            <person name="Morieri G."/>
            <person name="Champion C."/>
            <person name="Hetherington A.J."/>
            <person name="Kelly S."/>
            <person name="Saint-Marcoux D."/>
            <person name="Proust H."/>
            <person name="Prescott H."/>
            <person name="Dolan L."/>
        </authorList>
    </citation>
    <scope>NUCLEOTIDE SEQUENCE [LARGE SCALE GENOMIC DNA]</scope>
    <source>
        <tissue evidence="2">Whole gametophyte</tissue>
    </source>
</reference>
<evidence type="ECO:0000313" key="2">
    <source>
        <dbReference type="EMBL" id="OAE20334.1"/>
    </source>
</evidence>
<keyword evidence="1" id="KW-0472">Membrane</keyword>
<dbReference type="Proteomes" id="UP000077202">
    <property type="component" value="Unassembled WGS sequence"/>
</dbReference>
<keyword evidence="1" id="KW-0812">Transmembrane</keyword>
<keyword evidence="1" id="KW-1133">Transmembrane helix</keyword>
<dbReference type="EMBL" id="LVLJ01003630">
    <property type="protein sequence ID" value="OAE20334.1"/>
    <property type="molecule type" value="Genomic_DNA"/>
</dbReference>
<gene>
    <name evidence="2" type="ORF">AXG93_209s1010</name>
</gene>
<evidence type="ECO:0000313" key="3">
    <source>
        <dbReference type="Proteomes" id="UP000077202"/>
    </source>
</evidence>
<name>A0A176VHE8_MARPO</name>
<dbReference type="AlphaFoldDB" id="A0A176VHE8"/>
<evidence type="ECO:0000256" key="1">
    <source>
        <dbReference type="SAM" id="Phobius"/>
    </source>
</evidence>
<keyword evidence="3" id="KW-1185">Reference proteome</keyword>
<feature type="transmembrane region" description="Helical" evidence="1">
    <location>
        <begin position="79"/>
        <end position="97"/>
    </location>
</feature>
<accession>A0A176VHE8</accession>
<comment type="caution">
    <text evidence="2">The sequence shown here is derived from an EMBL/GenBank/DDBJ whole genome shotgun (WGS) entry which is preliminary data.</text>
</comment>
<proteinExistence type="predicted"/>